<dbReference type="Proteomes" id="UP001597042">
    <property type="component" value="Unassembled WGS sequence"/>
</dbReference>
<dbReference type="InterPro" id="IPR042002">
    <property type="entry name" value="Sortase_C"/>
</dbReference>
<dbReference type="Pfam" id="PF04203">
    <property type="entry name" value="Sortase"/>
    <property type="match status" value="1"/>
</dbReference>
<evidence type="ECO:0000256" key="1">
    <source>
        <dbReference type="ARBA" id="ARBA00022801"/>
    </source>
</evidence>
<dbReference type="InterPro" id="IPR023365">
    <property type="entry name" value="Sortase_dom-sf"/>
</dbReference>
<feature type="transmembrane region" description="Helical" evidence="2">
    <location>
        <begin position="246"/>
        <end position="265"/>
    </location>
</feature>
<dbReference type="InterPro" id="IPR005754">
    <property type="entry name" value="Sortase"/>
</dbReference>
<keyword evidence="4" id="KW-1185">Reference proteome</keyword>
<dbReference type="CDD" id="cd05827">
    <property type="entry name" value="Sortase_C"/>
    <property type="match status" value="1"/>
</dbReference>
<dbReference type="RefSeq" id="WP_378749075.1">
    <property type="nucleotide sequence ID" value="NZ_JBHSSV010000001.1"/>
</dbReference>
<dbReference type="EMBL" id="JBHTIM010000001">
    <property type="protein sequence ID" value="MFD0781608.1"/>
    <property type="molecule type" value="Genomic_DNA"/>
</dbReference>
<name>A0ABW2ZSI2_9MICO</name>
<keyword evidence="2" id="KW-0812">Transmembrane</keyword>
<keyword evidence="1" id="KW-0378">Hydrolase</keyword>
<comment type="caution">
    <text evidence="3">The sequence shown here is derived from an EMBL/GenBank/DDBJ whole genome shotgun (WGS) entry which is preliminary data.</text>
</comment>
<proteinExistence type="predicted"/>
<evidence type="ECO:0000313" key="4">
    <source>
        <dbReference type="Proteomes" id="UP001597042"/>
    </source>
</evidence>
<keyword evidence="2" id="KW-0472">Membrane</keyword>
<dbReference type="Gene3D" id="2.40.260.10">
    <property type="entry name" value="Sortase"/>
    <property type="match status" value="1"/>
</dbReference>
<dbReference type="SUPFAM" id="SSF63817">
    <property type="entry name" value="Sortase"/>
    <property type="match status" value="1"/>
</dbReference>
<reference evidence="4" key="1">
    <citation type="journal article" date="2019" name="Int. J. Syst. Evol. Microbiol.">
        <title>The Global Catalogue of Microorganisms (GCM) 10K type strain sequencing project: providing services to taxonomists for standard genome sequencing and annotation.</title>
        <authorList>
            <consortium name="The Broad Institute Genomics Platform"/>
            <consortium name="The Broad Institute Genome Sequencing Center for Infectious Disease"/>
            <person name="Wu L."/>
            <person name="Ma J."/>
        </authorList>
    </citation>
    <scope>NUCLEOTIDE SEQUENCE [LARGE SCALE GENOMIC DNA]</scope>
    <source>
        <strain evidence="4">CCUG 50754</strain>
    </source>
</reference>
<accession>A0ABW2ZSI2</accession>
<organism evidence="3 4">
    <name type="scientific">Microbacterium koreense</name>
    <dbReference type="NCBI Taxonomy" id="323761"/>
    <lineage>
        <taxon>Bacteria</taxon>
        <taxon>Bacillati</taxon>
        <taxon>Actinomycetota</taxon>
        <taxon>Actinomycetes</taxon>
        <taxon>Micrococcales</taxon>
        <taxon>Microbacteriaceae</taxon>
        <taxon>Microbacterium</taxon>
    </lineage>
</organism>
<sequence length="285" mass="30789">MWSTAVIAFLGVTALLYSPAASWVFEVNQTQVIERHDESLSSVDPSVEEQLAAARTYNEALSSGAILAANTRVPEGSGVTRDDSLDYWTLLKSDTGVMARIQIPRIGVDLPVFHGTSDRTLESGIGHLQGTSLPIGGESTHAVLTGHRGLAEATLFSDLDQLEVGDVFTVNTFGEVVTYRVVDTRVVEPEDNDALRQEAGRDLMTLVTCTPLGINSHRILVTGERVSPTPSDAAEEATQPARGPGFPWWLVAYVAVIALLVAYVWRAGRPHSARAPRSQRTGREV</sequence>
<evidence type="ECO:0000256" key="2">
    <source>
        <dbReference type="SAM" id="Phobius"/>
    </source>
</evidence>
<dbReference type="NCBIfam" id="NF033745">
    <property type="entry name" value="class_C_sortase"/>
    <property type="match status" value="1"/>
</dbReference>
<gene>
    <name evidence="3" type="ORF">ACFQZV_09925</name>
</gene>
<keyword evidence="2" id="KW-1133">Transmembrane helix</keyword>
<evidence type="ECO:0000313" key="3">
    <source>
        <dbReference type="EMBL" id="MFD0781608.1"/>
    </source>
</evidence>
<dbReference type="NCBIfam" id="TIGR01076">
    <property type="entry name" value="sortase_fam"/>
    <property type="match status" value="1"/>
</dbReference>
<protein>
    <submittedName>
        <fullName evidence="3">Class C sortase</fullName>
    </submittedName>
</protein>